<proteinExistence type="predicted"/>
<organism evidence="2 3">
    <name type="scientific">Actinosynnema pretiosum</name>
    <dbReference type="NCBI Taxonomy" id="42197"/>
    <lineage>
        <taxon>Bacteria</taxon>
        <taxon>Bacillati</taxon>
        <taxon>Actinomycetota</taxon>
        <taxon>Actinomycetes</taxon>
        <taxon>Pseudonocardiales</taxon>
        <taxon>Pseudonocardiaceae</taxon>
        <taxon>Actinosynnema</taxon>
    </lineage>
</organism>
<dbReference type="RefSeq" id="WP_096492549.1">
    <property type="nucleotide sequence ID" value="NZ_CP023445.1"/>
</dbReference>
<dbReference type="AlphaFoldDB" id="A0A290Z3J5"/>
<gene>
    <name evidence="2" type="ORF">CNX65_10170</name>
</gene>
<keyword evidence="3" id="KW-1185">Reference proteome</keyword>
<sequence length="181" mass="19781">MSTWSTLITTTAPLVGVFGGALLTSTLKTRSDQAGRVHDWQVTVVEVYGDLMRVLGDHYMTMWDLEAARLRGDAQEIETTLAATLVTRSAVTKPHAQLLALCPQLAEQIEGAVQGTYRMDTAMYPGRSAEELTRRRLAAKAARENLSAAMVDLMRRIGAGLPDPKPRKRIGRRSTSDAAGR</sequence>
<dbReference type="Proteomes" id="UP000218505">
    <property type="component" value="Chromosome"/>
</dbReference>
<accession>A0A290Z3J5</accession>
<evidence type="ECO:0000313" key="3">
    <source>
        <dbReference type="Proteomes" id="UP000218505"/>
    </source>
</evidence>
<evidence type="ECO:0000313" key="2">
    <source>
        <dbReference type="EMBL" id="ATE53611.1"/>
    </source>
</evidence>
<feature type="region of interest" description="Disordered" evidence="1">
    <location>
        <begin position="157"/>
        <end position="181"/>
    </location>
</feature>
<name>A0A290Z3J5_9PSEU</name>
<evidence type="ECO:0000256" key="1">
    <source>
        <dbReference type="SAM" id="MobiDB-lite"/>
    </source>
</evidence>
<dbReference type="KEGG" id="apre:CNX65_10170"/>
<dbReference type="EMBL" id="CP023445">
    <property type="protein sequence ID" value="ATE53611.1"/>
    <property type="molecule type" value="Genomic_DNA"/>
</dbReference>
<reference evidence="2" key="1">
    <citation type="submission" date="2017-09" db="EMBL/GenBank/DDBJ databases">
        <title>Complete Genome Sequence of ansamitocin-producing Bacterium Actinosynnema pretiosum X47.</title>
        <authorList>
            <person name="Cao G."/>
            <person name="Zong G."/>
            <person name="Zhong C."/>
            <person name="Fu J."/>
        </authorList>
    </citation>
    <scope>NUCLEOTIDE SEQUENCE [LARGE SCALE GENOMIC DNA]</scope>
    <source>
        <strain evidence="2">X47</strain>
    </source>
</reference>
<protein>
    <submittedName>
        <fullName evidence="2">Uncharacterized protein</fullName>
    </submittedName>
</protein>